<protein>
    <submittedName>
        <fullName evidence="1">Uncharacterized protein</fullName>
    </submittedName>
</protein>
<dbReference type="EMBL" id="GGEC01040740">
    <property type="protein sequence ID" value="MBX21224.1"/>
    <property type="molecule type" value="Transcribed_RNA"/>
</dbReference>
<proteinExistence type="predicted"/>
<accession>A0A2P2LTC8</accession>
<dbReference type="AlphaFoldDB" id="A0A2P2LTC8"/>
<organism evidence="1">
    <name type="scientific">Rhizophora mucronata</name>
    <name type="common">Asiatic mangrove</name>
    <dbReference type="NCBI Taxonomy" id="61149"/>
    <lineage>
        <taxon>Eukaryota</taxon>
        <taxon>Viridiplantae</taxon>
        <taxon>Streptophyta</taxon>
        <taxon>Embryophyta</taxon>
        <taxon>Tracheophyta</taxon>
        <taxon>Spermatophyta</taxon>
        <taxon>Magnoliopsida</taxon>
        <taxon>eudicotyledons</taxon>
        <taxon>Gunneridae</taxon>
        <taxon>Pentapetalae</taxon>
        <taxon>rosids</taxon>
        <taxon>fabids</taxon>
        <taxon>Malpighiales</taxon>
        <taxon>Rhizophoraceae</taxon>
        <taxon>Rhizophora</taxon>
    </lineage>
</organism>
<evidence type="ECO:0000313" key="1">
    <source>
        <dbReference type="EMBL" id="MBX21224.1"/>
    </source>
</evidence>
<reference evidence="1" key="1">
    <citation type="submission" date="2018-02" db="EMBL/GenBank/DDBJ databases">
        <title>Rhizophora mucronata_Transcriptome.</title>
        <authorList>
            <person name="Meera S.P."/>
            <person name="Sreeshan A."/>
            <person name="Augustine A."/>
        </authorList>
    </citation>
    <scope>NUCLEOTIDE SEQUENCE</scope>
    <source>
        <tissue evidence="1">Leaf</tissue>
    </source>
</reference>
<sequence length="25" mass="2914">MDPRKKRNVRTYQDNGILNVNAVVI</sequence>
<name>A0A2P2LTC8_RHIMU</name>